<evidence type="ECO:0000259" key="3">
    <source>
        <dbReference type="Pfam" id="PF00535"/>
    </source>
</evidence>
<reference evidence="5" key="1">
    <citation type="submission" date="2016-10" db="EMBL/GenBank/DDBJ databases">
        <authorList>
            <person name="Varghese N."/>
            <person name="Submissions S."/>
        </authorList>
    </citation>
    <scope>NUCLEOTIDE SEQUENCE [LARGE SCALE GENOMIC DNA]</scope>
    <source>
        <strain evidence="5">DSM 21580</strain>
    </source>
</reference>
<dbReference type="EMBL" id="FNUS01000006">
    <property type="protein sequence ID" value="SEG50220.1"/>
    <property type="molecule type" value="Genomic_DNA"/>
</dbReference>
<keyword evidence="1" id="KW-0328">Glycosyltransferase</keyword>
<proteinExistence type="predicted"/>
<dbReference type="Gene3D" id="3.90.550.10">
    <property type="entry name" value="Spore Coat Polysaccharide Biosynthesis Protein SpsA, Chain A"/>
    <property type="match status" value="1"/>
</dbReference>
<keyword evidence="5" id="KW-1185">Reference proteome</keyword>
<dbReference type="CDD" id="cd00761">
    <property type="entry name" value="Glyco_tranf_GTA_type"/>
    <property type="match status" value="1"/>
</dbReference>
<sequence>MSNKLSVIVPVYNVENYLHQCVDSIINQTFADLEIILVNDGSTDSSPQICDDFAKKDSRIKVIHIQNSGVSVARNIGIESATSDYITFVDSDDWLELSMYENMFEINNQDEKFDVIMCDFTNVKENSKEQISANIRKGIYSKKQIVEELFPTLLVAENFGRIPIVSVCNCLFHCSILVKNKIRFDAELKFAEDYLFMANLMTEANSYYYLKENYFYNYRQYDDSRSKKFQNSWWQNLLNLNHKLKNLLENNKDFNFSRQLKLQLLHSVFFVLNSIYKNKTLNFGKKLKEVRLILNTPELENSFSDLSLKKQVKAQKILFFFIKNKMAFSYLAFLRIISFLKNA</sequence>
<evidence type="ECO:0000256" key="2">
    <source>
        <dbReference type="ARBA" id="ARBA00022679"/>
    </source>
</evidence>
<dbReference type="SUPFAM" id="SSF53448">
    <property type="entry name" value="Nucleotide-diphospho-sugar transferases"/>
    <property type="match status" value="1"/>
</dbReference>
<protein>
    <submittedName>
        <fullName evidence="4">Glycosyltransferase involved in cell wall bisynthesis</fullName>
    </submittedName>
</protein>
<dbReference type="GO" id="GO:0016758">
    <property type="term" value="F:hexosyltransferase activity"/>
    <property type="evidence" value="ECO:0007669"/>
    <property type="project" value="UniProtKB-ARBA"/>
</dbReference>
<dbReference type="RefSeq" id="WP_103914387.1">
    <property type="nucleotide sequence ID" value="NZ_FNUS01000006.1"/>
</dbReference>
<dbReference type="InterPro" id="IPR029044">
    <property type="entry name" value="Nucleotide-diphossugar_trans"/>
</dbReference>
<evidence type="ECO:0000256" key="1">
    <source>
        <dbReference type="ARBA" id="ARBA00022676"/>
    </source>
</evidence>
<evidence type="ECO:0000313" key="5">
    <source>
        <dbReference type="Proteomes" id="UP000236738"/>
    </source>
</evidence>
<gene>
    <name evidence="4" type="ORF">SAMN05421847_2529</name>
</gene>
<dbReference type="PANTHER" id="PTHR22916:SF51">
    <property type="entry name" value="GLYCOSYLTRANSFERASE EPSH-RELATED"/>
    <property type="match status" value="1"/>
</dbReference>
<dbReference type="Proteomes" id="UP000236738">
    <property type="component" value="Unassembled WGS sequence"/>
</dbReference>
<keyword evidence="2 4" id="KW-0808">Transferase</keyword>
<feature type="domain" description="Glycosyltransferase 2-like" evidence="3">
    <location>
        <begin position="6"/>
        <end position="177"/>
    </location>
</feature>
<name>A0A1H6APU9_9FLAO</name>
<dbReference type="PANTHER" id="PTHR22916">
    <property type="entry name" value="GLYCOSYLTRANSFERASE"/>
    <property type="match status" value="1"/>
</dbReference>
<evidence type="ECO:0000313" key="4">
    <source>
        <dbReference type="EMBL" id="SEG50220.1"/>
    </source>
</evidence>
<dbReference type="AlphaFoldDB" id="A0A1H6APU9"/>
<dbReference type="OrthoDB" id="396512at2"/>
<dbReference type="InterPro" id="IPR001173">
    <property type="entry name" value="Glyco_trans_2-like"/>
</dbReference>
<dbReference type="Pfam" id="PF00535">
    <property type="entry name" value="Glycos_transf_2"/>
    <property type="match status" value="1"/>
</dbReference>
<organism evidence="4 5">
    <name type="scientific">Halpernia humi</name>
    <dbReference type="NCBI Taxonomy" id="493375"/>
    <lineage>
        <taxon>Bacteria</taxon>
        <taxon>Pseudomonadati</taxon>
        <taxon>Bacteroidota</taxon>
        <taxon>Flavobacteriia</taxon>
        <taxon>Flavobacteriales</taxon>
        <taxon>Weeksellaceae</taxon>
        <taxon>Chryseobacterium group</taxon>
        <taxon>Halpernia</taxon>
    </lineage>
</organism>
<accession>A0A1H6APU9</accession>